<dbReference type="Pfam" id="PF04932">
    <property type="entry name" value="Wzy_C"/>
    <property type="match status" value="1"/>
</dbReference>
<accession>A0A6J4UCX8</accession>
<feature type="transmembrane region" description="Helical" evidence="5">
    <location>
        <begin position="275"/>
        <end position="292"/>
    </location>
</feature>
<feature type="transmembrane region" description="Helical" evidence="5">
    <location>
        <begin position="37"/>
        <end position="54"/>
    </location>
</feature>
<evidence type="ECO:0000256" key="2">
    <source>
        <dbReference type="ARBA" id="ARBA00022692"/>
    </source>
</evidence>
<dbReference type="AlphaFoldDB" id="A0A6J4UCX8"/>
<evidence type="ECO:0000313" key="7">
    <source>
        <dbReference type="EMBL" id="CAA9545036.1"/>
    </source>
</evidence>
<dbReference type="GO" id="GO:0004160">
    <property type="term" value="F:dihydroxy-acid dehydratase activity"/>
    <property type="evidence" value="ECO:0007669"/>
    <property type="project" value="UniProtKB-EC"/>
</dbReference>
<feature type="transmembrane region" description="Helical" evidence="5">
    <location>
        <begin position="304"/>
        <end position="326"/>
    </location>
</feature>
<feature type="transmembrane region" description="Helical" evidence="5">
    <location>
        <begin position="160"/>
        <end position="182"/>
    </location>
</feature>
<comment type="subcellular location">
    <subcellularLocation>
        <location evidence="1">Membrane</location>
        <topology evidence="1">Multi-pass membrane protein</topology>
    </subcellularLocation>
</comment>
<protein>
    <submittedName>
        <fullName evidence="7">Dihydroxy-acid dehydratase</fullName>
        <ecNumber evidence="7">4.2.1.9</ecNumber>
    </submittedName>
</protein>
<feature type="transmembrane region" description="Helical" evidence="5">
    <location>
        <begin position="98"/>
        <end position="114"/>
    </location>
</feature>
<gene>
    <name evidence="7" type="ORF">AVDCRST_MAG79-2210</name>
</gene>
<feature type="transmembrane region" description="Helical" evidence="5">
    <location>
        <begin position="121"/>
        <end position="140"/>
    </location>
</feature>
<dbReference type="PANTHER" id="PTHR37422">
    <property type="entry name" value="TEICHURONIC ACID BIOSYNTHESIS PROTEIN TUAE"/>
    <property type="match status" value="1"/>
</dbReference>
<evidence type="ECO:0000256" key="5">
    <source>
        <dbReference type="SAM" id="Phobius"/>
    </source>
</evidence>
<sequence length="458" mass="47726">MTVPTWAPRAAALLPLALLPLVALVLARTGRSYEPAVWYPWALLVLALPVVVLLSGRRAPLGRVPAAGLALAALYAGWQYLSIAWADIPGAALLEANRSAVYAAAVGVVVLLVDTPARRRMAVVAVSAASAFLALGYVVRLLDADGTASLFLFQRLAMPIGYPSATAAFLLIGLWPLVTLSVDPEAPPWLRVLAGGGAALLPATAVLTQSRGGLLFLGLSAAVFFVASPLRARATVPMLIGLGGAALTFDTLDRPFGAESPQELEAAARDAAQRILALGAVGTVVALTWTLVDRAGLGSARVRAAVGRGVVVLVAVAALVAAAGALRADAPTRVADYWETFRSGGEEEVEGTRLFSSAGSNRYDFWRGALVELRERPLTGYGAGNFGWRYLQIRDSTESPTNAHGELFEAAATGGVPGLLLYGGSIAAGRYEGEDISIQEVFEAVGKHAAGTITREQL</sequence>
<feature type="domain" description="O-antigen ligase-related" evidence="6">
    <location>
        <begin position="276"/>
        <end position="422"/>
    </location>
</feature>
<evidence type="ECO:0000256" key="3">
    <source>
        <dbReference type="ARBA" id="ARBA00022989"/>
    </source>
</evidence>
<dbReference type="InterPro" id="IPR051533">
    <property type="entry name" value="WaaL-like"/>
</dbReference>
<evidence type="ECO:0000256" key="1">
    <source>
        <dbReference type="ARBA" id="ARBA00004141"/>
    </source>
</evidence>
<keyword evidence="4 5" id="KW-0472">Membrane</keyword>
<keyword evidence="7" id="KW-0456">Lyase</keyword>
<dbReference type="InterPro" id="IPR007016">
    <property type="entry name" value="O-antigen_ligase-rel_domated"/>
</dbReference>
<feature type="transmembrane region" description="Helical" evidence="5">
    <location>
        <begin position="213"/>
        <end position="230"/>
    </location>
</feature>
<feature type="transmembrane region" description="Helical" evidence="5">
    <location>
        <begin position="189"/>
        <end position="207"/>
    </location>
</feature>
<dbReference type="EC" id="4.2.1.9" evidence="7"/>
<dbReference type="EMBL" id="CADCWC010000332">
    <property type="protein sequence ID" value="CAA9545036.1"/>
    <property type="molecule type" value="Genomic_DNA"/>
</dbReference>
<organism evidence="7">
    <name type="scientific">uncultured Thermoleophilia bacterium</name>
    <dbReference type="NCBI Taxonomy" id="1497501"/>
    <lineage>
        <taxon>Bacteria</taxon>
        <taxon>Bacillati</taxon>
        <taxon>Actinomycetota</taxon>
        <taxon>Thermoleophilia</taxon>
        <taxon>environmental samples</taxon>
    </lineage>
</organism>
<dbReference type="PANTHER" id="PTHR37422:SF13">
    <property type="entry name" value="LIPOPOLYSACCHARIDE BIOSYNTHESIS PROTEIN PA4999-RELATED"/>
    <property type="match status" value="1"/>
</dbReference>
<dbReference type="GO" id="GO:0016020">
    <property type="term" value="C:membrane"/>
    <property type="evidence" value="ECO:0007669"/>
    <property type="project" value="UniProtKB-SubCell"/>
</dbReference>
<evidence type="ECO:0000259" key="6">
    <source>
        <dbReference type="Pfam" id="PF04932"/>
    </source>
</evidence>
<name>A0A6J4UCX8_9ACTN</name>
<proteinExistence type="predicted"/>
<reference evidence="7" key="1">
    <citation type="submission" date="2020-02" db="EMBL/GenBank/DDBJ databases">
        <authorList>
            <person name="Meier V. D."/>
        </authorList>
    </citation>
    <scope>NUCLEOTIDE SEQUENCE</scope>
    <source>
        <strain evidence="7">AVDCRST_MAG79</strain>
    </source>
</reference>
<keyword evidence="2 5" id="KW-0812">Transmembrane</keyword>
<keyword evidence="3 5" id="KW-1133">Transmembrane helix</keyword>
<feature type="non-terminal residue" evidence="7">
    <location>
        <position position="458"/>
    </location>
</feature>
<evidence type="ECO:0000256" key="4">
    <source>
        <dbReference type="ARBA" id="ARBA00023136"/>
    </source>
</evidence>
<feature type="transmembrane region" description="Helical" evidence="5">
    <location>
        <begin position="66"/>
        <end position="86"/>
    </location>
</feature>